<accession>A0A3P7LHI6</accession>
<reference evidence="1 2" key="1">
    <citation type="submission" date="2018-11" db="EMBL/GenBank/DDBJ databases">
        <authorList>
            <consortium name="Pathogen Informatics"/>
        </authorList>
    </citation>
    <scope>NUCLEOTIDE SEQUENCE [LARGE SCALE GENOMIC DNA]</scope>
</reference>
<dbReference type="OrthoDB" id="66982at2759"/>
<sequence>MNIGETADQLLEMHDVVYEERKKRIAHLGDELTPAEFFRFTEARQATFRDDPKQKFKLKSDSGNLLRWLGAPQCDSVVPFVLAFIGREVVAQFVEAAVVIRRFEEPNLFLNDDQHGQVAGPNERVPLQVRHYNEALRRCIGWRRHKDFLFGYHPEAEECSSAKKLKSEDGDVS</sequence>
<organism evidence="1 2">
    <name type="scientific">Strongylus vulgaris</name>
    <name type="common">Blood worm</name>
    <dbReference type="NCBI Taxonomy" id="40348"/>
    <lineage>
        <taxon>Eukaryota</taxon>
        <taxon>Metazoa</taxon>
        <taxon>Ecdysozoa</taxon>
        <taxon>Nematoda</taxon>
        <taxon>Chromadorea</taxon>
        <taxon>Rhabditida</taxon>
        <taxon>Rhabditina</taxon>
        <taxon>Rhabditomorpha</taxon>
        <taxon>Strongyloidea</taxon>
        <taxon>Strongylidae</taxon>
        <taxon>Strongylus</taxon>
    </lineage>
</organism>
<evidence type="ECO:0000313" key="2">
    <source>
        <dbReference type="Proteomes" id="UP000270094"/>
    </source>
</evidence>
<evidence type="ECO:0000313" key="1">
    <source>
        <dbReference type="EMBL" id="VDM78752.1"/>
    </source>
</evidence>
<dbReference type="EMBL" id="UYYB01102827">
    <property type="protein sequence ID" value="VDM78752.1"/>
    <property type="molecule type" value="Genomic_DNA"/>
</dbReference>
<name>A0A3P7LHI6_STRVU</name>
<dbReference type="Proteomes" id="UP000270094">
    <property type="component" value="Unassembled WGS sequence"/>
</dbReference>
<proteinExistence type="predicted"/>
<gene>
    <name evidence="1" type="ORF">SVUK_LOCUS13750</name>
</gene>
<protein>
    <submittedName>
        <fullName evidence="1">Uncharacterized protein</fullName>
    </submittedName>
</protein>
<dbReference type="AlphaFoldDB" id="A0A3P7LHI6"/>
<keyword evidence="2" id="KW-1185">Reference proteome</keyword>